<protein>
    <submittedName>
        <fullName evidence="3">Uncharacterized protein</fullName>
    </submittedName>
</protein>
<evidence type="ECO:0000313" key="4">
    <source>
        <dbReference type="Proteomes" id="UP001164743"/>
    </source>
</evidence>
<dbReference type="RefSeq" id="XP_053017031.1">
    <property type="nucleotide sequence ID" value="XM_053165884.1"/>
</dbReference>
<keyword evidence="2" id="KW-0732">Signal</keyword>
<dbReference type="EMBL" id="CP110421">
    <property type="protein sequence ID" value="WAQ81476.1"/>
    <property type="molecule type" value="Genomic_DNA"/>
</dbReference>
<feature type="signal peptide" evidence="2">
    <location>
        <begin position="1"/>
        <end position="16"/>
    </location>
</feature>
<evidence type="ECO:0000256" key="2">
    <source>
        <dbReference type="SAM" id="SignalP"/>
    </source>
</evidence>
<feature type="compositionally biased region" description="Basic and acidic residues" evidence="1">
    <location>
        <begin position="97"/>
        <end position="127"/>
    </location>
</feature>
<sequence length="133" mass="14552">MVYILLIFLLIGQYAAMSSVPAEGISLPVAVPAEGISLPVAESSLLPGCPVLINAGSDAEEDPFPPPFNTLPYEMKEQEDDDLEKANYQINHGFKALQDHPGRPAEHRTIRFSTDHPTIKRGAEHRTLGYGNQ</sequence>
<feature type="chain" id="PRO_5046919558" evidence="2">
    <location>
        <begin position="17"/>
        <end position="133"/>
    </location>
</feature>
<evidence type="ECO:0000313" key="3">
    <source>
        <dbReference type="EMBL" id="WAQ81476.1"/>
    </source>
</evidence>
<proteinExistence type="predicted"/>
<keyword evidence="4" id="KW-1185">Reference proteome</keyword>
<name>A0ABY7CBE0_9BASI</name>
<dbReference type="Proteomes" id="UP001164743">
    <property type="component" value="Chromosome 1A"/>
</dbReference>
<dbReference type="GeneID" id="77806779"/>
<reference evidence="3" key="1">
    <citation type="submission" date="2022-10" db="EMBL/GenBank/DDBJ databases">
        <title>Puccinia triticina Genome sequencing and assembly.</title>
        <authorList>
            <person name="Li C."/>
        </authorList>
    </citation>
    <scope>NUCLEOTIDE SEQUENCE</scope>
    <source>
        <strain evidence="3">Pt15</strain>
    </source>
</reference>
<evidence type="ECO:0000256" key="1">
    <source>
        <dbReference type="SAM" id="MobiDB-lite"/>
    </source>
</evidence>
<feature type="region of interest" description="Disordered" evidence="1">
    <location>
        <begin position="94"/>
        <end position="133"/>
    </location>
</feature>
<organism evidence="3 4">
    <name type="scientific">Puccinia triticina</name>
    <dbReference type="NCBI Taxonomy" id="208348"/>
    <lineage>
        <taxon>Eukaryota</taxon>
        <taxon>Fungi</taxon>
        <taxon>Dikarya</taxon>
        <taxon>Basidiomycota</taxon>
        <taxon>Pucciniomycotina</taxon>
        <taxon>Pucciniomycetes</taxon>
        <taxon>Pucciniales</taxon>
        <taxon>Pucciniaceae</taxon>
        <taxon>Puccinia</taxon>
    </lineage>
</organism>
<gene>
    <name evidence="3" type="ORF">PtA15_1A818</name>
</gene>
<accession>A0ABY7CBE0</accession>